<evidence type="ECO:0000313" key="2">
    <source>
        <dbReference type="EMBL" id="GAA4837727.1"/>
    </source>
</evidence>
<evidence type="ECO:0000313" key="3">
    <source>
        <dbReference type="Proteomes" id="UP001500298"/>
    </source>
</evidence>
<dbReference type="Pfam" id="PF01266">
    <property type="entry name" value="DAO"/>
    <property type="match status" value="1"/>
</dbReference>
<sequence length="360" mass="41743">MKKTYDYMIAGQGIAGTTLAYTLLRKGHSVLLFDKYNPFSSSRMAGGIVNPITGRKMIKTWMADTLFDKLHSFYPEMEEFLGKRFFYPINIFFPFESQEKQTDWMSASADEKYENYIVDFHADGIYQEVNQAYGGMEVQRSGFLEVVPFLEAFKKYMETNGDFVEQKLEAKDLTLTEKGVIWNDIQAKKVIFAEGANNPDNPYFNWLDFRNVKGEVLMVKFKNARFNHIINRNGFIIPIDQEGTCKVGATYEYHQLDNTPTEKGKEQLLEKLHALCNDEYEILDHWAGIRPATYDRRPFIGLHHEYPQVGIFNGLGTKGVSLAPYFAEHFYHYLENGEPLMPEIDFQRQLRRKKGGRGKK</sequence>
<proteinExistence type="predicted"/>
<dbReference type="Gene3D" id="3.30.9.10">
    <property type="entry name" value="D-Amino Acid Oxidase, subunit A, domain 2"/>
    <property type="match status" value="1"/>
</dbReference>
<protein>
    <submittedName>
        <fullName evidence="2">FAD-dependent oxidoreductase</fullName>
    </submittedName>
</protein>
<feature type="domain" description="FAD dependent oxidoreductase" evidence="1">
    <location>
        <begin position="6"/>
        <end position="329"/>
    </location>
</feature>
<accession>A0ABP9DE83</accession>
<gene>
    <name evidence="2" type="ORF">GCM10023331_23610</name>
</gene>
<dbReference type="Proteomes" id="UP001500298">
    <property type="component" value="Unassembled WGS sequence"/>
</dbReference>
<keyword evidence="3" id="KW-1185">Reference proteome</keyword>
<dbReference type="InterPro" id="IPR006076">
    <property type="entry name" value="FAD-dep_OxRdtase"/>
</dbReference>
<dbReference type="Gene3D" id="3.50.50.60">
    <property type="entry name" value="FAD/NAD(P)-binding domain"/>
    <property type="match status" value="1"/>
</dbReference>
<name>A0ABP9DE83_9BACT</name>
<evidence type="ECO:0000259" key="1">
    <source>
        <dbReference type="Pfam" id="PF01266"/>
    </source>
</evidence>
<dbReference type="EMBL" id="BAABJX010000035">
    <property type="protein sequence ID" value="GAA4837727.1"/>
    <property type="molecule type" value="Genomic_DNA"/>
</dbReference>
<comment type="caution">
    <text evidence="2">The sequence shown here is derived from an EMBL/GenBank/DDBJ whole genome shotgun (WGS) entry which is preliminary data.</text>
</comment>
<dbReference type="PANTHER" id="PTHR13847">
    <property type="entry name" value="SARCOSINE DEHYDROGENASE-RELATED"/>
    <property type="match status" value="1"/>
</dbReference>
<organism evidence="2 3">
    <name type="scientific">Algivirga pacifica</name>
    <dbReference type="NCBI Taxonomy" id="1162670"/>
    <lineage>
        <taxon>Bacteria</taxon>
        <taxon>Pseudomonadati</taxon>
        <taxon>Bacteroidota</taxon>
        <taxon>Cytophagia</taxon>
        <taxon>Cytophagales</taxon>
        <taxon>Flammeovirgaceae</taxon>
        <taxon>Algivirga</taxon>
    </lineage>
</organism>
<dbReference type="InterPro" id="IPR036188">
    <property type="entry name" value="FAD/NAD-bd_sf"/>
</dbReference>
<dbReference type="RefSeq" id="WP_345372052.1">
    <property type="nucleotide sequence ID" value="NZ_BAABJX010000035.1"/>
</dbReference>
<reference evidence="3" key="1">
    <citation type="journal article" date="2019" name="Int. J. Syst. Evol. Microbiol.">
        <title>The Global Catalogue of Microorganisms (GCM) 10K type strain sequencing project: providing services to taxonomists for standard genome sequencing and annotation.</title>
        <authorList>
            <consortium name="The Broad Institute Genomics Platform"/>
            <consortium name="The Broad Institute Genome Sequencing Center for Infectious Disease"/>
            <person name="Wu L."/>
            <person name="Ma J."/>
        </authorList>
    </citation>
    <scope>NUCLEOTIDE SEQUENCE [LARGE SCALE GENOMIC DNA]</scope>
    <source>
        <strain evidence="3">JCM 18326</strain>
    </source>
</reference>
<dbReference type="SUPFAM" id="SSF51905">
    <property type="entry name" value="FAD/NAD(P)-binding domain"/>
    <property type="match status" value="1"/>
</dbReference>